<protein>
    <submittedName>
        <fullName evidence="4">Dihydroxyacetone kinase, L subunit</fullName>
    </submittedName>
</protein>
<dbReference type="SMART" id="SM01120">
    <property type="entry name" value="Dak2"/>
    <property type="match status" value="1"/>
</dbReference>
<dbReference type="EMBL" id="CP002628">
    <property type="protein sequence ID" value="AEB06608.1"/>
    <property type="molecule type" value="Genomic_DNA"/>
</dbReference>
<dbReference type="KEGG" id="cgo:Corgl_0490"/>
<gene>
    <name evidence="4" type="ordered locus">Corgl_0490</name>
</gene>
<dbReference type="OrthoDB" id="9800291at2"/>
<dbReference type="InterPro" id="IPR012737">
    <property type="entry name" value="DhaK_L_YcgS"/>
</dbReference>
<evidence type="ECO:0000313" key="5">
    <source>
        <dbReference type="Proteomes" id="UP000006851"/>
    </source>
</evidence>
<dbReference type="PANTHER" id="PTHR28629">
    <property type="entry name" value="TRIOKINASE/FMN CYCLASE"/>
    <property type="match status" value="1"/>
</dbReference>
<accession>F2N7D3</accession>
<organism evidence="4 5">
    <name type="scientific">Coriobacterium glomerans (strain ATCC 49209 / DSM 20642 / JCM 10262 / PW2)</name>
    <dbReference type="NCBI Taxonomy" id="700015"/>
    <lineage>
        <taxon>Bacteria</taxon>
        <taxon>Bacillati</taxon>
        <taxon>Actinomycetota</taxon>
        <taxon>Coriobacteriia</taxon>
        <taxon>Coriobacteriales</taxon>
        <taxon>Coriobacteriaceae</taxon>
        <taxon>Coriobacterium</taxon>
    </lineage>
</organism>
<dbReference type="Gene3D" id="1.25.40.340">
    <property type="match status" value="1"/>
</dbReference>
<keyword evidence="1" id="KW-0808">Transferase</keyword>
<dbReference type="InterPro" id="IPR050861">
    <property type="entry name" value="Dihydroxyacetone_Kinase"/>
</dbReference>
<dbReference type="Pfam" id="PF02734">
    <property type="entry name" value="Dak2"/>
    <property type="match status" value="1"/>
</dbReference>
<dbReference type="STRING" id="700015.Corgl_0490"/>
<dbReference type="PROSITE" id="PS51480">
    <property type="entry name" value="DHAL"/>
    <property type="match status" value="1"/>
</dbReference>
<dbReference type="InterPro" id="IPR004007">
    <property type="entry name" value="DhaL_dom"/>
</dbReference>
<dbReference type="SUPFAM" id="SSF101473">
    <property type="entry name" value="DhaL-like"/>
    <property type="match status" value="1"/>
</dbReference>
<proteinExistence type="predicted"/>
<dbReference type="GO" id="GO:0019563">
    <property type="term" value="P:glycerol catabolic process"/>
    <property type="evidence" value="ECO:0007669"/>
    <property type="project" value="TreeGrafter"/>
</dbReference>
<name>F2N7D3_CORGP</name>
<dbReference type="Proteomes" id="UP000006851">
    <property type="component" value="Chromosome"/>
</dbReference>
<dbReference type="GO" id="GO:0004371">
    <property type="term" value="F:glycerone kinase activity"/>
    <property type="evidence" value="ECO:0007669"/>
    <property type="project" value="InterPro"/>
</dbReference>
<evidence type="ECO:0000259" key="3">
    <source>
        <dbReference type="PROSITE" id="PS51480"/>
    </source>
</evidence>
<keyword evidence="2 4" id="KW-0418">Kinase</keyword>
<dbReference type="PANTHER" id="PTHR28629:SF4">
    <property type="entry name" value="TRIOKINASE_FMN CYCLASE"/>
    <property type="match status" value="1"/>
</dbReference>
<dbReference type="GO" id="GO:0005829">
    <property type="term" value="C:cytosol"/>
    <property type="evidence" value="ECO:0007669"/>
    <property type="project" value="TreeGrafter"/>
</dbReference>
<dbReference type="NCBIfam" id="TIGR02365">
    <property type="entry name" value="dha_L_ycgS"/>
    <property type="match status" value="1"/>
</dbReference>
<keyword evidence="5" id="KW-1185">Reference proteome</keyword>
<dbReference type="eggNOG" id="COG1461">
    <property type="taxonomic scope" value="Bacteria"/>
</dbReference>
<evidence type="ECO:0000313" key="4">
    <source>
        <dbReference type="EMBL" id="AEB06608.1"/>
    </source>
</evidence>
<dbReference type="HOGENOM" id="CLU_066424_5_0_11"/>
<dbReference type="AlphaFoldDB" id="F2N7D3"/>
<dbReference type="InterPro" id="IPR036117">
    <property type="entry name" value="DhaL_dom_sf"/>
</dbReference>
<evidence type="ECO:0000256" key="1">
    <source>
        <dbReference type="ARBA" id="ARBA00022679"/>
    </source>
</evidence>
<evidence type="ECO:0000256" key="2">
    <source>
        <dbReference type="ARBA" id="ARBA00022777"/>
    </source>
</evidence>
<reference evidence="5" key="1">
    <citation type="journal article" date="2013" name="Stand. Genomic Sci.">
        <title>Complete genome sequence of Coriobacterium glomerans type strain (PW2(T)) from the midgut of Pyrrhocoris apterus L. (red soldier bug).</title>
        <authorList>
            <person name="Stackebrandt E."/>
            <person name="Zeytun A."/>
            <person name="Lapidus A."/>
            <person name="Nolan M."/>
            <person name="Lucas S."/>
            <person name="Hammon N."/>
            <person name="Deshpande S."/>
            <person name="Cheng J.F."/>
            <person name="Tapia R."/>
            <person name="Goodwin L.A."/>
            <person name="Pitluck S."/>
            <person name="Liolios K."/>
            <person name="Pagani I."/>
            <person name="Ivanova N."/>
            <person name="Mavromatis K."/>
            <person name="Mikhailova N."/>
            <person name="Huntemann M."/>
            <person name="Pati A."/>
            <person name="Chen A."/>
            <person name="Palaniappan K."/>
            <person name="Chang Y.J."/>
            <person name="Land M."/>
            <person name="Hauser L."/>
            <person name="Rohde M."/>
            <person name="Pukall R."/>
            <person name="Goker M."/>
            <person name="Detter J.C."/>
            <person name="Woyke T."/>
            <person name="Bristow J."/>
            <person name="Eisen J.A."/>
            <person name="Markowitz V."/>
            <person name="Hugenholtz P."/>
            <person name="Kyrpides N.C."/>
            <person name="Klenk H.P."/>
        </authorList>
    </citation>
    <scope>NUCLEOTIDE SEQUENCE</scope>
    <source>
        <strain evidence="5">ATCC 49209 / DSM 20642 / JCM 10262 / PW2</strain>
    </source>
</reference>
<dbReference type="FunFam" id="1.25.40.340:FF:000002">
    <property type="entry name" value="Dihydroxyacetone kinase, L subunit"/>
    <property type="match status" value="1"/>
</dbReference>
<dbReference type="RefSeq" id="WP_013708351.1">
    <property type="nucleotide sequence ID" value="NC_015389.1"/>
</dbReference>
<sequence length="214" mass="22563">MNVNQFSDVLRCMNTVIAEHKDELSELDAAIGDGDHGANMARGFSLIVQDLDDKEYAGIGELLSAEGMVLLSNVGGASGPLYGTLLIQMGAPLKGCADADGALLADAFHAGVLAVHNLGKAEIGDKTMYDVLAPVDDLLAGWRGEGEGRHASAAEVIALAEEKCESTRDMLAKKGRASYLKERSIGHLDPGARSCSLLIEVMCQQLEKKEAAHA</sequence>
<feature type="domain" description="DhaL" evidence="3">
    <location>
        <begin position="4"/>
        <end position="204"/>
    </location>
</feature>